<reference evidence="2" key="1">
    <citation type="submission" date="2020-04" db="EMBL/GenBank/DDBJ databases">
        <title>Hybrid Assembly of Korean Phytophthora infestans isolates.</title>
        <authorList>
            <person name="Prokchorchik M."/>
            <person name="Lee Y."/>
            <person name="Seo J."/>
            <person name="Cho J.-H."/>
            <person name="Park Y.-E."/>
            <person name="Jang D.-C."/>
            <person name="Im J.-S."/>
            <person name="Choi J.-G."/>
            <person name="Park H.-J."/>
            <person name="Lee G.-B."/>
            <person name="Lee Y.-G."/>
            <person name="Hong S.-Y."/>
            <person name="Cho K."/>
            <person name="Sohn K.H."/>
        </authorList>
    </citation>
    <scope>NUCLEOTIDE SEQUENCE</scope>
    <source>
        <strain evidence="2">KR_1_A1</strain>
    </source>
</reference>
<sequence length="76" mass="8514">MKKIRESSTAVLKADPRSDMEQSPGRSDGAAESRGEATMRMRSETDVLHELYADETGERERGRTEADVDIKTEVKD</sequence>
<dbReference type="Proteomes" id="UP000602510">
    <property type="component" value="Unassembled WGS sequence"/>
</dbReference>
<accession>A0A833SG08</accession>
<gene>
    <name evidence="2" type="ORF">GN244_ATG14088</name>
</gene>
<organism evidence="2 3">
    <name type="scientific">Phytophthora infestans</name>
    <name type="common">Potato late blight agent</name>
    <name type="synonym">Botrytis infestans</name>
    <dbReference type="NCBI Taxonomy" id="4787"/>
    <lineage>
        <taxon>Eukaryota</taxon>
        <taxon>Sar</taxon>
        <taxon>Stramenopiles</taxon>
        <taxon>Oomycota</taxon>
        <taxon>Peronosporomycetes</taxon>
        <taxon>Peronosporales</taxon>
        <taxon>Peronosporaceae</taxon>
        <taxon>Phytophthora</taxon>
    </lineage>
</organism>
<feature type="compositionally biased region" description="Basic and acidic residues" evidence="1">
    <location>
        <begin position="29"/>
        <end position="76"/>
    </location>
</feature>
<evidence type="ECO:0000313" key="2">
    <source>
        <dbReference type="EMBL" id="KAF4033977.1"/>
    </source>
</evidence>
<protein>
    <submittedName>
        <fullName evidence="2">Uncharacterized protein</fullName>
    </submittedName>
</protein>
<evidence type="ECO:0000313" key="3">
    <source>
        <dbReference type="Proteomes" id="UP000602510"/>
    </source>
</evidence>
<dbReference type="EMBL" id="WSZM01000396">
    <property type="protein sequence ID" value="KAF4033977.1"/>
    <property type="molecule type" value="Genomic_DNA"/>
</dbReference>
<dbReference type="AlphaFoldDB" id="A0A833SG08"/>
<proteinExistence type="predicted"/>
<name>A0A833SG08_PHYIN</name>
<comment type="caution">
    <text evidence="2">The sequence shown here is derived from an EMBL/GenBank/DDBJ whole genome shotgun (WGS) entry which is preliminary data.</text>
</comment>
<feature type="region of interest" description="Disordered" evidence="1">
    <location>
        <begin position="1"/>
        <end position="76"/>
    </location>
</feature>
<keyword evidence="3" id="KW-1185">Reference proteome</keyword>
<evidence type="ECO:0000256" key="1">
    <source>
        <dbReference type="SAM" id="MobiDB-lite"/>
    </source>
</evidence>